<keyword evidence="3" id="KW-1185">Reference proteome</keyword>
<dbReference type="EMBL" id="JACHXQ010000014">
    <property type="protein sequence ID" value="MBB3185568.1"/>
    <property type="molecule type" value="Genomic_DNA"/>
</dbReference>
<organism evidence="2 3">
    <name type="scientific">Halomonas fontilapidosi</name>
    <dbReference type="NCBI Taxonomy" id="616675"/>
    <lineage>
        <taxon>Bacteria</taxon>
        <taxon>Pseudomonadati</taxon>
        <taxon>Pseudomonadota</taxon>
        <taxon>Gammaproteobacteria</taxon>
        <taxon>Oceanospirillales</taxon>
        <taxon>Halomonadaceae</taxon>
        <taxon>Halomonas</taxon>
    </lineage>
</organism>
<evidence type="ECO:0000313" key="3">
    <source>
        <dbReference type="Proteomes" id="UP000563050"/>
    </source>
</evidence>
<name>A0A7W5GZL6_9GAMM</name>
<evidence type="ECO:0000256" key="1">
    <source>
        <dbReference type="SAM" id="MobiDB-lite"/>
    </source>
</evidence>
<comment type="caution">
    <text evidence="2">The sequence shown here is derived from an EMBL/GenBank/DDBJ whole genome shotgun (WGS) entry which is preliminary data.</text>
</comment>
<proteinExistence type="predicted"/>
<gene>
    <name evidence="2" type="ORF">FHR95_003158</name>
</gene>
<evidence type="ECO:0000313" key="2">
    <source>
        <dbReference type="EMBL" id="MBB3185568.1"/>
    </source>
</evidence>
<sequence length="66" mass="7317">MSAEPRWPDQCWQVMPTSLAYDDMLSALREAVEAEGMLVVSEAGPIEAAASRGHHPRQPGRRRVSQ</sequence>
<feature type="compositionally biased region" description="Basic residues" evidence="1">
    <location>
        <begin position="52"/>
        <end position="66"/>
    </location>
</feature>
<dbReference type="AlphaFoldDB" id="A0A7W5GZL6"/>
<feature type="region of interest" description="Disordered" evidence="1">
    <location>
        <begin position="47"/>
        <end position="66"/>
    </location>
</feature>
<accession>A0A7W5GZL6</accession>
<dbReference type="Proteomes" id="UP000563050">
    <property type="component" value="Unassembled WGS sequence"/>
</dbReference>
<reference evidence="2 3" key="1">
    <citation type="submission" date="2020-08" db="EMBL/GenBank/DDBJ databases">
        <title>Genomic Encyclopedia of Type Strains, Phase III (KMG-III): the genomes of soil and plant-associated and newly described type strains.</title>
        <authorList>
            <person name="Whitman W."/>
        </authorList>
    </citation>
    <scope>NUCLEOTIDE SEQUENCE [LARGE SCALE GENOMIC DNA]</scope>
    <source>
        <strain evidence="2 3">CECT 7341</strain>
    </source>
</reference>
<protein>
    <submittedName>
        <fullName evidence="2">Uncharacterized protein (DUF302 family)</fullName>
    </submittedName>
</protein>
<dbReference type="RefSeq" id="WP_221199363.1">
    <property type="nucleotide sequence ID" value="NZ_JACHXQ010000014.1"/>
</dbReference>